<feature type="region of interest" description="Disordered" evidence="1">
    <location>
        <begin position="85"/>
        <end position="107"/>
    </location>
</feature>
<dbReference type="InterPro" id="IPR036737">
    <property type="entry name" value="OmpA-like_sf"/>
</dbReference>
<evidence type="ECO:0000313" key="3">
    <source>
        <dbReference type="Proteomes" id="UP000054977"/>
    </source>
</evidence>
<reference evidence="2" key="1">
    <citation type="submission" date="2016-01" db="EMBL/GenBank/DDBJ databases">
        <authorList>
            <person name="Peeters C."/>
        </authorList>
    </citation>
    <scope>NUCLEOTIDE SEQUENCE [LARGE SCALE GENOMIC DNA]</scope>
    <source>
        <strain evidence="2">LMG 22934</strain>
    </source>
</reference>
<keyword evidence="3" id="KW-1185">Reference proteome</keyword>
<accession>A0A158G8Q8</accession>
<feature type="compositionally biased region" description="Basic and acidic residues" evidence="1">
    <location>
        <begin position="12"/>
        <end position="25"/>
    </location>
</feature>
<comment type="caution">
    <text evidence="2">The sequence shown here is derived from an EMBL/GenBank/DDBJ whole genome shotgun (WGS) entry which is preliminary data.</text>
</comment>
<dbReference type="EMBL" id="FCNW02000005">
    <property type="protein sequence ID" value="SAL28253.1"/>
    <property type="molecule type" value="Genomic_DNA"/>
</dbReference>
<name>A0A158G8Q8_9BURK</name>
<sequence length="447" mass="47307">MRECDPVVARRSLNESESHSHRAGEATRGGELASSSATSLAAATLMLGAPGIGRQQATNAALTLQRAVGNRKTRDMILAREHEKSALNRASTEPGPKGQEPPIAKAGQTLGDHSASLIHRVPEEIKTPGWGRTILHDDSWMKFDPSGTVETGTASLPISFPIGADPQTVNLPADTTSGTVRMQVNASWFRNVWDGNLEGSGGVSMNVSFKINADNKIDWGPAQPKVTVQGVGATIQVPVVAGAAGDDVLMSPMINGMGTATAALNTNVGYSANGVQGGVTAGSSTTVVAGGVQGRTYGVKLKVAPIPIQNQSFTAYFAVNSAKVEDQSQTNLVVWYGKLPPAIRKSVEEGTTTIWILGNASTTNTIEYNRNLSENRAKRLRTILQSYTGSRAKIEVKANSYTMAKQFNRDTGAKVAEEDDEARLAEVIIKYESRSAAPEPAGTQPKP</sequence>
<proteinExistence type="predicted"/>
<dbReference type="AlphaFoldDB" id="A0A158G8Q8"/>
<dbReference type="Gene3D" id="3.30.1330.60">
    <property type="entry name" value="OmpA-like domain"/>
    <property type="match status" value="1"/>
</dbReference>
<evidence type="ECO:0000256" key="1">
    <source>
        <dbReference type="SAM" id="MobiDB-lite"/>
    </source>
</evidence>
<gene>
    <name evidence="2" type="ORF">AWB65_01670</name>
</gene>
<protein>
    <submittedName>
        <fullName evidence="2">OmpA family protein</fullName>
    </submittedName>
</protein>
<dbReference type="SUPFAM" id="SSF103088">
    <property type="entry name" value="OmpA-like"/>
    <property type="match status" value="1"/>
</dbReference>
<evidence type="ECO:0000313" key="2">
    <source>
        <dbReference type="EMBL" id="SAL28253.1"/>
    </source>
</evidence>
<feature type="region of interest" description="Disordered" evidence="1">
    <location>
        <begin position="1"/>
        <end position="32"/>
    </location>
</feature>
<dbReference type="Proteomes" id="UP000054977">
    <property type="component" value="Unassembled WGS sequence"/>
</dbReference>
<organism evidence="2 3">
    <name type="scientific">Caballeronia humi</name>
    <dbReference type="NCBI Taxonomy" id="326474"/>
    <lineage>
        <taxon>Bacteria</taxon>
        <taxon>Pseudomonadati</taxon>
        <taxon>Pseudomonadota</taxon>
        <taxon>Betaproteobacteria</taxon>
        <taxon>Burkholderiales</taxon>
        <taxon>Burkholderiaceae</taxon>
        <taxon>Caballeronia</taxon>
    </lineage>
</organism>